<dbReference type="AlphaFoldDB" id="A0A369JHP4"/>
<feature type="region of interest" description="Disordered" evidence="1">
    <location>
        <begin position="462"/>
        <end position="578"/>
    </location>
</feature>
<keyword evidence="2" id="KW-0732">Signal</keyword>
<organism evidence="3 4">
    <name type="scientific">Hypsizygus marmoreus</name>
    <name type="common">White beech mushroom</name>
    <name type="synonym">Agaricus marmoreus</name>
    <dbReference type="NCBI Taxonomy" id="39966"/>
    <lineage>
        <taxon>Eukaryota</taxon>
        <taxon>Fungi</taxon>
        <taxon>Dikarya</taxon>
        <taxon>Basidiomycota</taxon>
        <taxon>Agaricomycotina</taxon>
        <taxon>Agaricomycetes</taxon>
        <taxon>Agaricomycetidae</taxon>
        <taxon>Agaricales</taxon>
        <taxon>Tricholomatineae</taxon>
        <taxon>Lyophyllaceae</taxon>
        <taxon>Hypsizygus</taxon>
    </lineage>
</organism>
<feature type="compositionally biased region" description="Low complexity" evidence="1">
    <location>
        <begin position="659"/>
        <end position="670"/>
    </location>
</feature>
<feature type="chain" id="PRO_5016952991" evidence="2">
    <location>
        <begin position="21"/>
        <end position="929"/>
    </location>
</feature>
<dbReference type="OrthoDB" id="3065809at2759"/>
<feature type="compositionally biased region" description="Polar residues" evidence="1">
    <location>
        <begin position="541"/>
        <end position="563"/>
    </location>
</feature>
<feature type="compositionally biased region" description="Low complexity" evidence="1">
    <location>
        <begin position="864"/>
        <end position="880"/>
    </location>
</feature>
<accession>A0A369JHP4</accession>
<dbReference type="Proteomes" id="UP000076154">
    <property type="component" value="Unassembled WGS sequence"/>
</dbReference>
<keyword evidence="4" id="KW-1185">Reference proteome</keyword>
<gene>
    <name evidence="3" type="ORF">Hypma_012015</name>
</gene>
<feature type="region of interest" description="Disordered" evidence="1">
    <location>
        <begin position="778"/>
        <end position="880"/>
    </location>
</feature>
<evidence type="ECO:0000313" key="3">
    <source>
        <dbReference type="EMBL" id="RDB20832.1"/>
    </source>
</evidence>
<feature type="region of interest" description="Disordered" evidence="1">
    <location>
        <begin position="607"/>
        <end position="742"/>
    </location>
</feature>
<evidence type="ECO:0000256" key="2">
    <source>
        <dbReference type="SAM" id="SignalP"/>
    </source>
</evidence>
<sequence>MQLAALFLPLLALLRPPAERLIPSSFSLSPSTDAYLSNAHSVGLVSLSVAFGGLAPYRLATTPVLSPSPAIGFFEKFGLENGPVCPLYMSKLMRAPVTAVPSIPPRPAPTCVNRHLQPTFEVPGGKCANRHVHPTFEAPGPVTPYISPGLKLPEVRTACRLEDTPGPKCPVYVPRLLRQPMSPVPSIPTRPVKSCVNRHLHPNFEVPGSVSPYSGPGLVLPEVASHCEFDELLDVGGVPGVCPVPMDLSRWIVNWDLVMFLSAVLVGYAGYTVSISSLPRFVCFPDPALQILCWCLRACHESVNSVDSVQIDDEGKVNKDGHREHEALIATSSEPISFPKSVLNVKAPVFTPTSLLFALEEDEMDELTGKPGVEASIWAPSVTSRGDVRPVTAVRTSVFDATAPDFIPSGMSFTDVGIKAPIFIPTRPAFVHAGDAEEDTRNTSIWAPCHKTPAKIVEPVLLPNATPETKPSTPSPTCPSLLPTDDNDYVEDDSGKPGVQASIWATTPAAATSVPRRVPPREPRAMRSLSKLSGCVPTPHHTPSSTDDSLNSSTWAPRRTSTPVLPRGPAKHFAPVHKLRPGLNPSRWAPYPTVLPAARRPLVEMQVNTPRTSVRSPVKASAITPSKTKTTHTAAPRPSPLGSSPITPPAPAPVTLKQTAPPSAVPSTPSSDDDDISPPATAANSLGASRWAPSPAQSPAPPASKRLLTTGPKKRSTLTPILTPSPVDTDSAPHSLSTSCWAPSPAPTASLNLLTTGPATRHIPKPANAVSPSHSLRASCWAPSPTQSPAPPMSGNVLPAGPATRPTPTPVSTPSPVDAESHSHSLSTSRWAPSSSVVYASSTIRPPTPDEDEGGSESLMASRWAPSSAPSPSKSISSPIWKQLPHKAIPIIEPPAKKKRVRTRRGSGRCGAGAEEGGLVVAELVAVVV</sequence>
<dbReference type="InParanoid" id="A0A369JHP4"/>
<comment type="caution">
    <text evidence="3">The sequence shown here is derived from an EMBL/GenBank/DDBJ whole genome shotgun (WGS) entry which is preliminary data.</text>
</comment>
<evidence type="ECO:0000313" key="4">
    <source>
        <dbReference type="Proteomes" id="UP000076154"/>
    </source>
</evidence>
<evidence type="ECO:0000256" key="1">
    <source>
        <dbReference type="SAM" id="MobiDB-lite"/>
    </source>
</evidence>
<reference evidence="3" key="1">
    <citation type="submission" date="2018-04" db="EMBL/GenBank/DDBJ databases">
        <title>Whole genome sequencing of Hypsizygus marmoreus.</title>
        <authorList>
            <person name="Choi I.-G."/>
            <person name="Min B."/>
            <person name="Kim J.-G."/>
            <person name="Kim S."/>
            <person name="Oh Y.-L."/>
            <person name="Kong W.-S."/>
            <person name="Park H."/>
            <person name="Jeong J."/>
            <person name="Song E.-S."/>
        </authorList>
    </citation>
    <scope>NUCLEOTIDE SEQUENCE [LARGE SCALE GENOMIC DNA]</scope>
    <source>
        <strain evidence="3">51987-8</strain>
    </source>
</reference>
<name>A0A369JHP4_HYPMA</name>
<feature type="region of interest" description="Disordered" evidence="1">
    <location>
        <begin position="893"/>
        <end position="912"/>
    </location>
</feature>
<dbReference type="EMBL" id="LUEZ02000056">
    <property type="protein sequence ID" value="RDB20832.1"/>
    <property type="molecule type" value="Genomic_DNA"/>
</dbReference>
<feature type="compositionally biased region" description="Basic residues" evidence="1">
    <location>
        <begin position="897"/>
        <end position="907"/>
    </location>
</feature>
<feature type="compositionally biased region" description="Polar residues" evidence="1">
    <location>
        <begin position="717"/>
        <end position="742"/>
    </location>
</feature>
<feature type="compositionally biased region" description="Polar residues" evidence="1">
    <location>
        <begin position="824"/>
        <end position="845"/>
    </location>
</feature>
<feature type="signal peptide" evidence="2">
    <location>
        <begin position="1"/>
        <end position="20"/>
    </location>
</feature>
<feature type="compositionally biased region" description="Polar residues" evidence="1">
    <location>
        <begin position="623"/>
        <end position="633"/>
    </location>
</feature>
<proteinExistence type="predicted"/>
<protein>
    <submittedName>
        <fullName evidence="3">Uncharacterized protein</fullName>
    </submittedName>
</protein>
<feature type="compositionally biased region" description="Low complexity" evidence="1">
    <location>
        <begin position="677"/>
        <end position="695"/>
    </location>
</feature>